<proteinExistence type="predicted"/>
<evidence type="ECO:0000256" key="4">
    <source>
        <dbReference type="ARBA" id="ARBA00022741"/>
    </source>
</evidence>
<keyword evidence="3" id="KW-0410">Iron transport</keyword>
<dbReference type="PANTHER" id="PTHR42781">
    <property type="entry name" value="SPERMIDINE/PUTRESCINE IMPORT ATP-BINDING PROTEIN POTA"/>
    <property type="match status" value="1"/>
</dbReference>
<dbReference type="PROSITE" id="PS50893">
    <property type="entry name" value="ABC_TRANSPORTER_2"/>
    <property type="match status" value="1"/>
</dbReference>
<evidence type="ECO:0000313" key="10">
    <source>
        <dbReference type="EMBL" id="MDH2389277.1"/>
    </source>
</evidence>
<gene>
    <name evidence="10" type="ORF">QCN29_10835</name>
</gene>
<dbReference type="InterPro" id="IPR050093">
    <property type="entry name" value="ABC_SmlMolc_Importer"/>
</dbReference>
<evidence type="ECO:0000256" key="2">
    <source>
        <dbReference type="ARBA" id="ARBA00022475"/>
    </source>
</evidence>
<organism evidence="10 11">
    <name type="scientific">Streptomyces chengmaiensis</name>
    <dbReference type="NCBI Taxonomy" id="3040919"/>
    <lineage>
        <taxon>Bacteria</taxon>
        <taxon>Bacillati</taxon>
        <taxon>Actinomycetota</taxon>
        <taxon>Actinomycetes</taxon>
        <taxon>Kitasatosporales</taxon>
        <taxon>Streptomycetaceae</taxon>
        <taxon>Streptomyces</taxon>
    </lineage>
</organism>
<dbReference type="PROSITE" id="PS00211">
    <property type="entry name" value="ABC_TRANSPORTER_1"/>
    <property type="match status" value="1"/>
</dbReference>
<keyword evidence="4" id="KW-0547">Nucleotide-binding</keyword>
<evidence type="ECO:0000256" key="6">
    <source>
        <dbReference type="ARBA" id="ARBA00023004"/>
    </source>
</evidence>
<protein>
    <submittedName>
        <fullName evidence="10">ABC transporter ATP-binding protein</fullName>
    </submittedName>
</protein>
<sequence length="357" mass="36640">MTDLQIKGLVKAYGPEAAVLDGLDLTVPGGALAAVLGPSGCGKTTMLRIVAGFLRPDAGSVAVGGRVLSGPGAHIAPERRRVGIVPQEGALFPHLSVARNVAYGLSGVDRTARRARVEKMLELVGLAGYGERMPHELSGGQQQRIALARALAPEPQLVLLDEPFNALDSALRAGVRDDVRAALRATGATAVLVTHDQQEALSTADLVAVVRDGRIAQCGTPEDVYHRPADPWVAGFVGDAVLVSGTADAAGAATAATALGRVPLAAAPAGPREGLVLLRPEQLRLTDAAPGETCGTVTDVRFYGHDAMATVTVEGLDAPVDVRVPGPVPVRPGGRTGIQVTGEATWHPAVVSPRACG</sequence>
<dbReference type="PANTHER" id="PTHR42781:SF4">
    <property type="entry name" value="SPERMIDINE_PUTRESCINE IMPORT ATP-BINDING PROTEIN POTA"/>
    <property type="match status" value="1"/>
</dbReference>
<keyword evidence="1" id="KW-0813">Transport</keyword>
<dbReference type="Pfam" id="PF00005">
    <property type="entry name" value="ABC_tran"/>
    <property type="match status" value="1"/>
</dbReference>
<dbReference type="InterPro" id="IPR003593">
    <property type="entry name" value="AAA+_ATPase"/>
</dbReference>
<evidence type="ECO:0000256" key="8">
    <source>
        <dbReference type="ARBA" id="ARBA00023136"/>
    </source>
</evidence>
<dbReference type="InterPro" id="IPR015853">
    <property type="entry name" value="ABC_transpr_FbpC"/>
</dbReference>
<dbReference type="InterPro" id="IPR013611">
    <property type="entry name" value="Transp-assoc_OB_typ2"/>
</dbReference>
<keyword evidence="5 10" id="KW-0067">ATP-binding</keyword>
<dbReference type="GO" id="GO:0005524">
    <property type="term" value="F:ATP binding"/>
    <property type="evidence" value="ECO:0007669"/>
    <property type="project" value="UniProtKB-KW"/>
</dbReference>
<dbReference type="SMART" id="SM00382">
    <property type="entry name" value="AAA"/>
    <property type="match status" value="1"/>
</dbReference>
<evidence type="ECO:0000256" key="3">
    <source>
        <dbReference type="ARBA" id="ARBA00022496"/>
    </source>
</evidence>
<dbReference type="EMBL" id="JARWBG010000009">
    <property type="protein sequence ID" value="MDH2389277.1"/>
    <property type="molecule type" value="Genomic_DNA"/>
</dbReference>
<evidence type="ECO:0000256" key="5">
    <source>
        <dbReference type="ARBA" id="ARBA00022840"/>
    </source>
</evidence>
<dbReference type="CDD" id="cd03259">
    <property type="entry name" value="ABC_Carb_Solutes_like"/>
    <property type="match status" value="1"/>
</dbReference>
<dbReference type="InterPro" id="IPR027417">
    <property type="entry name" value="P-loop_NTPase"/>
</dbReference>
<keyword evidence="11" id="KW-1185">Reference proteome</keyword>
<name>A0ABT6HKL4_9ACTN</name>
<dbReference type="Pfam" id="PF08402">
    <property type="entry name" value="TOBE_2"/>
    <property type="match status" value="1"/>
</dbReference>
<keyword evidence="8" id="KW-0472">Membrane</keyword>
<dbReference type="SUPFAM" id="SSF52540">
    <property type="entry name" value="P-loop containing nucleoside triphosphate hydrolases"/>
    <property type="match status" value="1"/>
</dbReference>
<comment type="caution">
    <text evidence="10">The sequence shown here is derived from an EMBL/GenBank/DDBJ whole genome shotgun (WGS) entry which is preliminary data.</text>
</comment>
<dbReference type="Proteomes" id="UP001223144">
    <property type="component" value="Unassembled WGS sequence"/>
</dbReference>
<reference evidence="10 11" key="1">
    <citation type="submission" date="2023-04" db="EMBL/GenBank/DDBJ databases">
        <title>Streptomyces chengmaiensis sp. nov. isolated from the stem of mangrove plant in Hainan.</title>
        <authorList>
            <person name="Huang X."/>
            <person name="Zhou S."/>
            <person name="Chu X."/>
            <person name="Xie Y."/>
            <person name="Lin Y."/>
        </authorList>
    </citation>
    <scope>NUCLEOTIDE SEQUENCE [LARGE SCALE GENOMIC DNA]</scope>
    <source>
        <strain evidence="10 11">HNM0663</strain>
    </source>
</reference>
<accession>A0ABT6HKL4</accession>
<keyword evidence="7" id="KW-0406">Ion transport</keyword>
<dbReference type="InterPro" id="IPR003439">
    <property type="entry name" value="ABC_transporter-like_ATP-bd"/>
</dbReference>
<evidence type="ECO:0000313" key="11">
    <source>
        <dbReference type="Proteomes" id="UP001223144"/>
    </source>
</evidence>
<dbReference type="Gene3D" id="3.40.50.300">
    <property type="entry name" value="P-loop containing nucleotide triphosphate hydrolases"/>
    <property type="match status" value="1"/>
</dbReference>
<keyword evidence="2" id="KW-1003">Cell membrane</keyword>
<keyword evidence="6" id="KW-0408">Iron</keyword>
<evidence type="ECO:0000256" key="1">
    <source>
        <dbReference type="ARBA" id="ARBA00022448"/>
    </source>
</evidence>
<evidence type="ECO:0000259" key="9">
    <source>
        <dbReference type="PROSITE" id="PS50893"/>
    </source>
</evidence>
<dbReference type="SUPFAM" id="SSF50331">
    <property type="entry name" value="MOP-like"/>
    <property type="match status" value="1"/>
</dbReference>
<feature type="domain" description="ABC transporter" evidence="9">
    <location>
        <begin position="4"/>
        <end position="237"/>
    </location>
</feature>
<dbReference type="RefSeq" id="WP_279927610.1">
    <property type="nucleotide sequence ID" value="NZ_JARWBG010000009.1"/>
</dbReference>
<dbReference type="InterPro" id="IPR017871">
    <property type="entry name" value="ABC_transporter-like_CS"/>
</dbReference>
<dbReference type="InterPro" id="IPR008995">
    <property type="entry name" value="Mo/tungstate-bd_C_term_dom"/>
</dbReference>
<evidence type="ECO:0000256" key="7">
    <source>
        <dbReference type="ARBA" id="ARBA00023065"/>
    </source>
</evidence>